<dbReference type="AlphaFoldDB" id="A0A8B6DFV5"/>
<accession>A0A8B6DFV5</accession>
<protein>
    <recommendedName>
        <fullName evidence="4">Cytochrome P450</fullName>
    </recommendedName>
</protein>
<name>A0A8B6DFV5_MYTGA</name>
<evidence type="ECO:0000313" key="3">
    <source>
        <dbReference type="Proteomes" id="UP000596742"/>
    </source>
</evidence>
<gene>
    <name evidence="2" type="ORF">MGAL_10B092195B</name>
</gene>
<reference evidence="2" key="1">
    <citation type="submission" date="2018-11" db="EMBL/GenBank/DDBJ databases">
        <authorList>
            <person name="Alioto T."/>
            <person name="Alioto T."/>
        </authorList>
    </citation>
    <scope>NUCLEOTIDE SEQUENCE</scope>
</reference>
<dbReference type="Proteomes" id="UP000596742">
    <property type="component" value="Unassembled WGS sequence"/>
</dbReference>
<comment type="caution">
    <text evidence="2">The sequence shown here is derived from an EMBL/GenBank/DDBJ whole genome shotgun (WGS) entry which is preliminary data.</text>
</comment>
<keyword evidence="1" id="KW-0812">Transmembrane</keyword>
<sequence length="104" mass="12258">MANISFLSGSIYSTAFFGITVYIFFVVIRYLIKFQRMRHFFDALPGYSSKQKHWIRGNLHLYVKNDSIDVNQISSLTRRFPKFYRVWFGPFTPVVSLVHPDSVK</sequence>
<feature type="transmembrane region" description="Helical" evidence="1">
    <location>
        <begin position="12"/>
        <end position="32"/>
    </location>
</feature>
<dbReference type="EMBL" id="UYJE01003412">
    <property type="protein sequence ID" value="VDI19004.1"/>
    <property type="molecule type" value="Genomic_DNA"/>
</dbReference>
<keyword evidence="1" id="KW-1133">Transmembrane helix</keyword>
<feature type="non-terminal residue" evidence="2">
    <location>
        <position position="104"/>
    </location>
</feature>
<proteinExistence type="predicted"/>
<keyword evidence="3" id="KW-1185">Reference proteome</keyword>
<evidence type="ECO:0000256" key="1">
    <source>
        <dbReference type="SAM" id="Phobius"/>
    </source>
</evidence>
<keyword evidence="1" id="KW-0472">Membrane</keyword>
<evidence type="ECO:0008006" key="4">
    <source>
        <dbReference type="Google" id="ProtNLM"/>
    </source>
</evidence>
<evidence type="ECO:0000313" key="2">
    <source>
        <dbReference type="EMBL" id="VDI19004.1"/>
    </source>
</evidence>
<dbReference type="OrthoDB" id="6150158at2759"/>
<organism evidence="2 3">
    <name type="scientific">Mytilus galloprovincialis</name>
    <name type="common">Mediterranean mussel</name>
    <dbReference type="NCBI Taxonomy" id="29158"/>
    <lineage>
        <taxon>Eukaryota</taxon>
        <taxon>Metazoa</taxon>
        <taxon>Spiralia</taxon>
        <taxon>Lophotrochozoa</taxon>
        <taxon>Mollusca</taxon>
        <taxon>Bivalvia</taxon>
        <taxon>Autobranchia</taxon>
        <taxon>Pteriomorphia</taxon>
        <taxon>Mytilida</taxon>
        <taxon>Mytiloidea</taxon>
        <taxon>Mytilidae</taxon>
        <taxon>Mytilinae</taxon>
        <taxon>Mytilus</taxon>
    </lineage>
</organism>